<dbReference type="CDD" id="cd05379">
    <property type="entry name" value="CAP_bacterial"/>
    <property type="match status" value="1"/>
</dbReference>
<dbReference type="EMBL" id="KZ989259">
    <property type="protein sequence ID" value="RKP27158.1"/>
    <property type="molecule type" value="Genomic_DNA"/>
</dbReference>
<evidence type="ECO:0000256" key="1">
    <source>
        <dbReference type="SAM" id="MobiDB-lite"/>
    </source>
</evidence>
<keyword evidence="2" id="KW-0472">Membrane</keyword>
<keyword evidence="2" id="KW-0812">Transmembrane</keyword>
<keyword evidence="2" id="KW-1133">Transmembrane helix</keyword>
<evidence type="ECO:0000259" key="3">
    <source>
        <dbReference type="Pfam" id="PF00188"/>
    </source>
</evidence>
<dbReference type="SUPFAM" id="SSF55797">
    <property type="entry name" value="PR-1-like"/>
    <property type="match status" value="1"/>
</dbReference>
<feature type="transmembrane region" description="Helical" evidence="2">
    <location>
        <begin position="85"/>
        <end position="106"/>
    </location>
</feature>
<dbReference type="OrthoDB" id="568194at2759"/>
<dbReference type="Pfam" id="PF00188">
    <property type="entry name" value="CAP"/>
    <property type="match status" value="1"/>
</dbReference>
<dbReference type="AlphaFoldDB" id="A0A4P9Z424"/>
<dbReference type="InterPro" id="IPR035940">
    <property type="entry name" value="CAP_sf"/>
</dbReference>
<gene>
    <name evidence="4" type="ORF">SYNPS1DRAFT_27178</name>
</gene>
<feature type="region of interest" description="Disordered" evidence="1">
    <location>
        <begin position="262"/>
        <end position="363"/>
    </location>
</feature>
<name>A0A4P9Z424_9FUNG</name>
<dbReference type="Proteomes" id="UP000278143">
    <property type="component" value="Unassembled WGS sequence"/>
</dbReference>
<feature type="compositionally biased region" description="Low complexity" evidence="1">
    <location>
        <begin position="264"/>
        <end position="274"/>
    </location>
</feature>
<dbReference type="InterPro" id="IPR014044">
    <property type="entry name" value="CAP_dom"/>
</dbReference>
<evidence type="ECO:0000256" key="2">
    <source>
        <dbReference type="SAM" id="Phobius"/>
    </source>
</evidence>
<dbReference type="PANTHER" id="PTHR31157">
    <property type="entry name" value="SCP DOMAIN-CONTAINING PROTEIN"/>
    <property type="match status" value="1"/>
</dbReference>
<feature type="compositionally biased region" description="Low complexity" evidence="1">
    <location>
        <begin position="296"/>
        <end position="310"/>
    </location>
</feature>
<accession>A0A4P9Z424</accession>
<dbReference type="Gene3D" id="3.40.33.10">
    <property type="entry name" value="CAP"/>
    <property type="match status" value="1"/>
</dbReference>
<sequence>MRSGPDFTRASHEYEHGMCRVTMQSPSPAVRMQTTVIIVIIAAAMPLPRFLSPTGGSHAKPPVKQQMQQHGDWLRTTIAGGMPSPLAIAMVLLVHGAIIALLIGGLESVFTVSDSGATVNHPLSRSLLCKVNMERMRMRLPALGMDATLIRSAQVHSDAQARARAMSHQLPGEPTPMQRIDAQNDGGRTWVKYGENVAYGYTAVDVVMEKWMKSPGHRANILGNFTHFGAAIAYSTDKTPYWTQNFANNGKVASFPLCPELDESAPSTSSSGSSKKADDHAGTASKPSTPAPPPITIAATGKEQQASSAESDADGGSGSKASQAKPPVNQASPRQAGSATAHKPESKEHLPPTNAAHRNATSA</sequence>
<evidence type="ECO:0000313" key="5">
    <source>
        <dbReference type="Proteomes" id="UP000278143"/>
    </source>
</evidence>
<feature type="compositionally biased region" description="Polar residues" evidence="1">
    <location>
        <begin position="329"/>
        <end position="338"/>
    </location>
</feature>
<reference evidence="5" key="1">
    <citation type="journal article" date="2018" name="Nat. Microbiol.">
        <title>Leveraging single-cell genomics to expand the fungal tree of life.</title>
        <authorList>
            <person name="Ahrendt S.R."/>
            <person name="Quandt C.A."/>
            <person name="Ciobanu D."/>
            <person name="Clum A."/>
            <person name="Salamov A."/>
            <person name="Andreopoulos B."/>
            <person name="Cheng J.F."/>
            <person name="Woyke T."/>
            <person name="Pelin A."/>
            <person name="Henrissat B."/>
            <person name="Reynolds N.K."/>
            <person name="Benny G.L."/>
            <person name="Smith M.E."/>
            <person name="James T.Y."/>
            <person name="Grigoriev I.V."/>
        </authorList>
    </citation>
    <scope>NUCLEOTIDE SEQUENCE [LARGE SCALE GENOMIC DNA]</scope>
    <source>
        <strain evidence="5">Benny S71-1</strain>
    </source>
</reference>
<keyword evidence="5" id="KW-1185">Reference proteome</keyword>
<evidence type="ECO:0000313" key="4">
    <source>
        <dbReference type="EMBL" id="RKP27158.1"/>
    </source>
</evidence>
<proteinExistence type="predicted"/>
<dbReference type="PANTHER" id="PTHR31157:SF1">
    <property type="entry name" value="SCP DOMAIN-CONTAINING PROTEIN"/>
    <property type="match status" value="1"/>
</dbReference>
<organism evidence="4 5">
    <name type="scientific">Syncephalis pseudoplumigaleata</name>
    <dbReference type="NCBI Taxonomy" id="1712513"/>
    <lineage>
        <taxon>Eukaryota</taxon>
        <taxon>Fungi</taxon>
        <taxon>Fungi incertae sedis</taxon>
        <taxon>Zoopagomycota</taxon>
        <taxon>Zoopagomycotina</taxon>
        <taxon>Zoopagomycetes</taxon>
        <taxon>Zoopagales</taxon>
        <taxon>Piptocephalidaceae</taxon>
        <taxon>Syncephalis</taxon>
    </lineage>
</organism>
<protein>
    <submittedName>
        <fullName evidence="4">CAP domain-containing protein</fullName>
    </submittedName>
</protein>
<feature type="domain" description="SCP" evidence="3">
    <location>
        <begin position="131"/>
        <end position="246"/>
    </location>
</feature>